<keyword evidence="1" id="KW-0804">Transcription</keyword>
<dbReference type="GO" id="GO:0006352">
    <property type="term" value="P:DNA-templated transcription initiation"/>
    <property type="evidence" value="ECO:0007669"/>
    <property type="project" value="InterPro"/>
</dbReference>
<dbReference type="InterPro" id="IPR000943">
    <property type="entry name" value="RNA_pol_sigma70"/>
</dbReference>
<dbReference type="InterPro" id="IPR038087">
    <property type="entry name" value="RNAP_delta_N_dom_sf"/>
</dbReference>
<name>A0A1G2KIZ5_9BACT</name>
<dbReference type="PANTHER" id="PTHR30603">
    <property type="entry name" value="RNA POLYMERASE SIGMA FACTOR RPO"/>
    <property type="match status" value="1"/>
</dbReference>
<dbReference type="PRINTS" id="PR00046">
    <property type="entry name" value="SIGMA70FCT"/>
</dbReference>
<proteinExistence type="predicted"/>
<evidence type="ECO:0000313" key="3">
    <source>
        <dbReference type="EMBL" id="OGZ98491.1"/>
    </source>
</evidence>
<dbReference type="STRING" id="1802270.A3C07_02690"/>
<evidence type="ECO:0000256" key="1">
    <source>
        <dbReference type="ARBA" id="ARBA00023163"/>
    </source>
</evidence>
<dbReference type="InterPro" id="IPR050239">
    <property type="entry name" value="Sigma-70_RNA_pol_init_factors"/>
</dbReference>
<gene>
    <name evidence="3" type="ORF">A3C07_02690</name>
</gene>
<dbReference type="EMBL" id="MHQI01000064">
    <property type="protein sequence ID" value="OGZ98491.1"/>
    <property type="molecule type" value="Genomic_DNA"/>
</dbReference>
<feature type="domain" description="HTH HARE-type" evidence="2">
    <location>
        <begin position="221"/>
        <end position="285"/>
    </location>
</feature>
<dbReference type="Pfam" id="PF05066">
    <property type="entry name" value="HARE-HTH"/>
    <property type="match status" value="1"/>
</dbReference>
<dbReference type="Gene3D" id="1.10.10.1250">
    <property type="entry name" value="RNA polymerase, subunit delta, N-terminal domain"/>
    <property type="match status" value="1"/>
</dbReference>
<dbReference type="InterPro" id="IPR007630">
    <property type="entry name" value="RNA_pol_sigma70_r4"/>
</dbReference>
<dbReference type="Gene3D" id="1.10.10.10">
    <property type="entry name" value="Winged helix-like DNA-binding domain superfamily/Winged helix DNA-binding domain"/>
    <property type="match status" value="1"/>
</dbReference>
<sequence length="348" mass="39724">MPQLTSSIQPQEATKLLLKKLPSRRMRDVVERRFGLKGGKRHTLDAIGKEYKITRERVRQIETDALRHLAESSTSSDIQPTLHALEAHIRNHGSVMAEPHLFATVAVARLHPHVRLLMNVGRQFQSVDETDDYRERWALDRAAVERGEKIMTGVVRDLEGRGAPVSEKELHETIGRNVRELTEETPEGEHVFAALRETHKLIRKNPYGEYGLTSWTTVNPRGVRDKAYVVLNKERKPMHFENVARAITNAGWSKKKAHPQTVHNELIKDSRFVLVGRGLYALKEWGYEPGTVKDVMVSTLKEASQPMTKDDVIQKVLGQRFVKAPTILLNLQNKSLFRRLDDGKYTLV</sequence>
<protein>
    <recommendedName>
        <fullName evidence="2">HTH HARE-type domain-containing protein</fullName>
    </recommendedName>
</protein>
<reference evidence="3 4" key="1">
    <citation type="journal article" date="2016" name="Nat. Commun.">
        <title>Thousands of microbial genomes shed light on interconnected biogeochemical processes in an aquifer system.</title>
        <authorList>
            <person name="Anantharaman K."/>
            <person name="Brown C.T."/>
            <person name="Hug L.A."/>
            <person name="Sharon I."/>
            <person name="Castelle C.J."/>
            <person name="Probst A.J."/>
            <person name="Thomas B.C."/>
            <person name="Singh A."/>
            <person name="Wilkins M.J."/>
            <person name="Karaoz U."/>
            <person name="Brodie E.L."/>
            <person name="Williams K.H."/>
            <person name="Hubbard S.S."/>
            <person name="Banfield J.F."/>
        </authorList>
    </citation>
    <scope>NUCLEOTIDE SEQUENCE [LARGE SCALE GENOMIC DNA]</scope>
</reference>
<dbReference type="InterPro" id="IPR007759">
    <property type="entry name" value="Asxl_HARE-HTH"/>
</dbReference>
<dbReference type="AlphaFoldDB" id="A0A1G2KIZ5"/>
<comment type="caution">
    <text evidence="3">The sequence shown here is derived from an EMBL/GenBank/DDBJ whole genome shotgun (WGS) entry which is preliminary data.</text>
</comment>
<dbReference type="Pfam" id="PF04545">
    <property type="entry name" value="Sigma70_r4"/>
    <property type="match status" value="1"/>
</dbReference>
<dbReference type="PROSITE" id="PS51913">
    <property type="entry name" value="HTH_HARE"/>
    <property type="match status" value="1"/>
</dbReference>
<organism evidence="3 4">
    <name type="scientific">Candidatus Sungbacteria bacterium RIFCSPHIGHO2_02_FULL_47_11</name>
    <dbReference type="NCBI Taxonomy" id="1802270"/>
    <lineage>
        <taxon>Bacteria</taxon>
        <taxon>Candidatus Sungiibacteriota</taxon>
    </lineage>
</organism>
<evidence type="ECO:0000259" key="2">
    <source>
        <dbReference type="PROSITE" id="PS51913"/>
    </source>
</evidence>
<dbReference type="Proteomes" id="UP000179023">
    <property type="component" value="Unassembled WGS sequence"/>
</dbReference>
<dbReference type="InterPro" id="IPR013324">
    <property type="entry name" value="RNA_pol_sigma_r3/r4-like"/>
</dbReference>
<dbReference type="InterPro" id="IPR036388">
    <property type="entry name" value="WH-like_DNA-bd_sf"/>
</dbReference>
<evidence type="ECO:0000313" key="4">
    <source>
        <dbReference type="Proteomes" id="UP000179023"/>
    </source>
</evidence>
<dbReference type="SUPFAM" id="SSF88659">
    <property type="entry name" value="Sigma3 and sigma4 domains of RNA polymerase sigma factors"/>
    <property type="match status" value="1"/>
</dbReference>
<dbReference type="PANTHER" id="PTHR30603:SF47">
    <property type="entry name" value="RNA POLYMERASE SIGMA FACTOR SIGD, CHLOROPLASTIC"/>
    <property type="match status" value="1"/>
</dbReference>
<accession>A0A1G2KIZ5</accession>
<dbReference type="GO" id="GO:0003700">
    <property type="term" value="F:DNA-binding transcription factor activity"/>
    <property type="evidence" value="ECO:0007669"/>
    <property type="project" value="InterPro"/>
</dbReference>